<reference evidence="3 4" key="1">
    <citation type="submission" date="2018-04" db="EMBL/GenBank/DDBJ databases">
        <title>Genomic Encyclopedia of Archaeal and Bacterial Type Strains, Phase II (KMG-II): from individual species to whole genera.</title>
        <authorList>
            <person name="Goeker M."/>
        </authorList>
    </citation>
    <scope>NUCLEOTIDE SEQUENCE [LARGE SCALE GENOMIC DNA]</scope>
    <source>
        <strain evidence="3 4">DSM 26809</strain>
    </source>
</reference>
<protein>
    <submittedName>
        <fullName evidence="3">Fasciclin domain-containing protein</fullName>
    </submittedName>
</protein>
<feature type="chain" id="PRO_5015456710" evidence="1">
    <location>
        <begin position="23"/>
        <end position="226"/>
    </location>
</feature>
<dbReference type="PROSITE" id="PS50213">
    <property type="entry name" value="FAS1"/>
    <property type="match status" value="1"/>
</dbReference>
<evidence type="ECO:0000259" key="2">
    <source>
        <dbReference type="PROSITE" id="PS50213"/>
    </source>
</evidence>
<dbReference type="RefSeq" id="WP_107826937.1">
    <property type="nucleotide sequence ID" value="NZ_CP160205.1"/>
</dbReference>
<keyword evidence="4" id="KW-1185">Reference proteome</keyword>
<dbReference type="OrthoDB" id="1032410at2"/>
<proteinExistence type="predicted"/>
<evidence type="ECO:0000313" key="4">
    <source>
        <dbReference type="Proteomes" id="UP000244168"/>
    </source>
</evidence>
<dbReference type="InterPro" id="IPR036378">
    <property type="entry name" value="FAS1_dom_sf"/>
</dbReference>
<dbReference type="Gene3D" id="2.30.180.10">
    <property type="entry name" value="FAS1 domain"/>
    <property type="match status" value="1"/>
</dbReference>
<keyword evidence="1" id="KW-0732">Signal</keyword>
<accession>A0A2T5JGN7</accession>
<dbReference type="AlphaFoldDB" id="A0A2T5JGN7"/>
<evidence type="ECO:0000256" key="1">
    <source>
        <dbReference type="SAM" id="SignalP"/>
    </source>
</evidence>
<dbReference type="SUPFAM" id="SSF82153">
    <property type="entry name" value="FAS1 domain"/>
    <property type="match status" value="1"/>
</dbReference>
<comment type="caution">
    <text evidence="3">The sequence shown here is derived from an EMBL/GenBank/DDBJ whole genome shotgun (WGS) entry which is preliminary data.</text>
</comment>
<gene>
    <name evidence="3" type="ORF">C8P68_101795</name>
</gene>
<dbReference type="EMBL" id="QAOQ01000001">
    <property type="protein sequence ID" value="PTR01561.1"/>
    <property type="molecule type" value="Genomic_DNA"/>
</dbReference>
<feature type="signal peptide" evidence="1">
    <location>
        <begin position="1"/>
        <end position="22"/>
    </location>
</feature>
<evidence type="ECO:0000313" key="3">
    <source>
        <dbReference type="EMBL" id="PTR01561.1"/>
    </source>
</evidence>
<dbReference type="Pfam" id="PF02469">
    <property type="entry name" value="Fasciclin"/>
    <property type="match status" value="1"/>
</dbReference>
<name>A0A2T5JGN7_9SPHI</name>
<sequence length="226" mass="25859">MKTIKYLIVVMLLSGLASCNIAGLKLQESADYHPYVLDPRIDETTWQYIKDRSYNFAKKDTIFKLMRQAIEYSGIDTNVYIKTNSTFILLHNDAIYRTTVVNKVTTVTADCYFGKYLVNGKPATKWSDYPKDQVKNYLLYLIVQGAYSFNNLTPTNVMATTLEPLNTDPLNPNSLMALRVNDDQNFTLRLNDFSNSVGYVSVRTSNIQPTNGMIHVIDRVLFYQTK</sequence>
<dbReference type="PROSITE" id="PS51257">
    <property type="entry name" value="PROKAR_LIPOPROTEIN"/>
    <property type="match status" value="1"/>
</dbReference>
<dbReference type="Proteomes" id="UP000244168">
    <property type="component" value="Unassembled WGS sequence"/>
</dbReference>
<organism evidence="3 4">
    <name type="scientific">Mucilaginibacter yixingensis</name>
    <dbReference type="NCBI Taxonomy" id="1295612"/>
    <lineage>
        <taxon>Bacteria</taxon>
        <taxon>Pseudomonadati</taxon>
        <taxon>Bacteroidota</taxon>
        <taxon>Sphingobacteriia</taxon>
        <taxon>Sphingobacteriales</taxon>
        <taxon>Sphingobacteriaceae</taxon>
        <taxon>Mucilaginibacter</taxon>
    </lineage>
</organism>
<feature type="domain" description="FAS1" evidence="2">
    <location>
        <begin position="50"/>
        <end position="221"/>
    </location>
</feature>
<dbReference type="InterPro" id="IPR000782">
    <property type="entry name" value="FAS1_domain"/>
</dbReference>